<dbReference type="InterPro" id="IPR026341">
    <property type="entry name" value="T9SS_type_B"/>
</dbReference>
<dbReference type="Proteomes" id="UP000625780">
    <property type="component" value="Unassembled WGS sequence"/>
</dbReference>
<dbReference type="NCBIfam" id="TIGR04131">
    <property type="entry name" value="Bac_Flav_CTERM"/>
    <property type="match status" value="1"/>
</dbReference>
<dbReference type="Pfam" id="PF19081">
    <property type="entry name" value="Ig_7"/>
    <property type="match status" value="1"/>
</dbReference>
<dbReference type="Gene3D" id="2.60.40.2700">
    <property type="match status" value="1"/>
</dbReference>
<sequence length="609" mass="66624">MGIAQLGFCQGNSGSPIFTEDFGTGTTNGPALPPGTTTYTYVNGAPDDGSYTITSSTAGYFDWFNIQDHTPDDVSGKAFIVNASFTPGEFYRRAITGLCENTSYEFSSWLLNLHPRTGVGCPNNGIPINVKFEIWDSTDTNLLASGDTGDIMDKIEPEWEQYALLFTSLPGQTSVILKMINNSGGGCGNDLAIDDIVFRSCGDLVTLTDTQTRTSIIQCEDDGPVPSLTLTASPDFSIFASHFYQWQESTDGSSWADIPGETSDTYTTPVLTTDRYYRVVVSEDLINISNNLCNVNSEVFEIIFVPTPRPPSNVGDRQLCENFESAQLTVRVPPGVRVDWYDAPAGGNLLASNTITYETGTAGTYYAEAVSNQAYCPSPSRTAVTLEFYPLPEVADEDLTFCENEEITLEAGVSGVTYLWNTGETTSSITVSDPGTYSVEVEDPRGCSNLKTIRLTQVEGPVISSIESENENIAISLGNTGTFAYSLDGINYQLQPLFVDIPGGLYTISVRASEGCPPVQEEFFHLAVPRFFSPNGDGINDFFEIPGVQELSDYEISVFDRYGKLIKSTSSEPLRWDGTYQNRLMPSGDYWYSVRIEDLSKQGHFSLVR</sequence>
<dbReference type="InterPro" id="IPR044023">
    <property type="entry name" value="Ig_7"/>
</dbReference>
<evidence type="ECO:0000313" key="3">
    <source>
        <dbReference type="Proteomes" id="UP000625780"/>
    </source>
</evidence>
<protein>
    <recommendedName>
        <fullName evidence="1">Ig-like domain-containing protein</fullName>
    </recommendedName>
</protein>
<dbReference type="EMBL" id="BMFH01000001">
    <property type="protein sequence ID" value="GGD52491.1"/>
    <property type="molecule type" value="Genomic_DNA"/>
</dbReference>
<comment type="caution">
    <text evidence="2">The sequence shown here is derived from an EMBL/GenBank/DDBJ whole genome shotgun (WGS) entry which is preliminary data.</text>
</comment>
<feature type="domain" description="Ig-like" evidence="1">
    <location>
        <begin position="308"/>
        <end position="390"/>
    </location>
</feature>
<accession>A0ABQ1QZ28</accession>
<dbReference type="Pfam" id="PF13585">
    <property type="entry name" value="CHU_C"/>
    <property type="match status" value="1"/>
</dbReference>
<proteinExistence type="predicted"/>
<gene>
    <name evidence="2" type="ORF">GCM10011361_18960</name>
</gene>
<reference evidence="3" key="1">
    <citation type="journal article" date="2019" name="Int. J. Syst. Evol. Microbiol.">
        <title>The Global Catalogue of Microorganisms (GCM) 10K type strain sequencing project: providing services to taxonomists for standard genome sequencing and annotation.</title>
        <authorList>
            <consortium name="The Broad Institute Genomics Platform"/>
            <consortium name="The Broad Institute Genome Sequencing Center for Infectious Disease"/>
            <person name="Wu L."/>
            <person name="Ma J."/>
        </authorList>
    </citation>
    <scope>NUCLEOTIDE SEQUENCE [LARGE SCALE GENOMIC DNA]</scope>
    <source>
        <strain evidence="3">CGMCC 1.12606</strain>
    </source>
</reference>
<name>A0ABQ1QZ28_9FLAO</name>
<organism evidence="2 3">
    <name type="scientific">Muriicola marianensis</name>
    <dbReference type="NCBI Taxonomy" id="1324801"/>
    <lineage>
        <taxon>Bacteria</taxon>
        <taxon>Pseudomonadati</taxon>
        <taxon>Bacteroidota</taxon>
        <taxon>Flavobacteriia</taxon>
        <taxon>Flavobacteriales</taxon>
        <taxon>Flavobacteriaceae</taxon>
        <taxon>Muriicola</taxon>
    </lineage>
</organism>
<keyword evidence="3" id="KW-1185">Reference proteome</keyword>
<evidence type="ECO:0000259" key="1">
    <source>
        <dbReference type="Pfam" id="PF19081"/>
    </source>
</evidence>
<evidence type="ECO:0000313" key="2">
    <source>
        <dbReference type="EMBL" id="GGD52491.1"/>
    </source>
</evidence>